<gene>
    <name evidence="1" type="ORF">G1H11_14150</name>
</gene>
<sequence length="120" mass="12550">MSEFDQLSNDLSRAAATLPLRARGAGAKAIDQIASNAQQAALGSWTRYGRGMRGAAGTIRGRMSRDRSRVAGYVMGDDAALLQEYGTSHHPPQPVIGPAVDAGAGSWAEQILDAGGDLLR</sequence>
<proteinExistence type="predicted"/>
<comment type="caution">
    <text evidence="1">The sequence shown here is derived from an EMBL/GenBank/DDBJ whole genome shotgun (WGS) entry which is preliminary data.</text>
</comment>
<reference evidence="1 2" key="1">
    <citation type="submission" date="2020-02" db="EMBL/GenBank/DDBJ databases">
        <authorList>
            <person name="Li X.-J."/>
            <person name="Feng X.-M."/>
        </authorList>
    </citation>
    <scope>NUCLEOTIDE SEQUENCE [LARGE SCALE GENOMIC DNA]</scope>
    <source>
        <strain evidence="1 2">CGMCC 4.7225</strain>
    </source>
</reference>
<keyword evidence="2" id="KW-1185">Reference proteome</keyword>
<evidence type="ECO:0000313" key="2">
    <source>
        <dbReference type="Proteomes" id="UP000469185"/>
    </source>
</evidence>
<dbReference type="RefSeq" id="WP_163819237.1">
    <property type="nucleotide sequence ID" value="NZ_JAAGOB010000007.1"/>
</dbReference>
<evidence type="ECO:0008006" key="3">
    <source>
        <dbReference type="Google" id="ProtNLM"/>
    </source>
</evidence>
<accession>A0A6N9YNN5</accession>
<name>A0A6N9YNN5_9ACTN</name>
<dbReference type="Proteomes" id="UP000469185">
    <property type="component" value="Unassembled WGS sequence"/>
</dbReference>
<dbReference type="AlphaFoldDB" id="A0A6N9YNN5"/>
<evidence type="ECO:0000313" key="1">
    <source>
        <dbReference type="EMBL" id="NED96448.1"/>
    </source>
</evidence>
<dbReference type="EMBL" id="JAAGOB010000007">
    <property type="protein sequence ID" value="NED96448.1"/>
    <property type="molecule type" value="Genomic_DNA"/>
</dbReference>
<organism evidence="1 2">
    <name type="scientific">Phytoactinopolyspora alkaliphila</name>
    <dbReference type="NCBI Taxonomy" id="1783498"/>
    <lineage>
        <taxon>Bacteria</taxon>
        <taxon>Bacillati</taxon>
        <taxon>Actinomycetota</taxon>
        <taxon>Actinomycetes</taxon>
        <taxon>Jiangellales</taxon>
        <taxon>Jiangellaceae</taxon>
        <taxon>Phytoactinopolyspora</taxon>
    </lineage>
</organism>
<protein>
    <recommendedName>
        <fullName evidence="3">HK97 gp10 family phage protein</fullName>
    </recommendedName>
</protein>